<comment type="function">
    <text evidence="1">May act as a substrate-specific adapter of an E3 ubiquitin-protein ligase complex (CUL3-RBX1-BTB) which mediates the ubiquitination and subsequent proteasomal degradation of target proteins.</text>
</comment>
<dbReference type="CDD" id="cd00121">
    <property type="entry name" value="MATH"/>
    <property type="match status" value="1"/>
</dbReference>
<name>W1NSG1_AMBTC</name>
<evidence type="ECO:0000256" key="1">
    <source>
        <dbReference type="ARBA" id="ARBA00002668"/>
    </source>
</evidence>
<dbReference type="STRING" id="13333.W1NSG1"/>
<feature type="domain" description="MATH" evidence="4">
    <location>
        <begin position="173"/>
        <end position="281"/>
    </location>
</feature>
<comment type="pathway">
    <text evidence="2">Protein modification; protein ubiquitination.</text>
</comment>
<dbReference type="Gramene" id="ERM97784">
    <property type="protein sequence ID" value="ERM97784"/>
    <property type="gene ID" value="AMTR_s00116p00105540"/>
</dbReference>
<evidence type="ECO:0000313" key="7">
    <source>
        <dbReference type="Proteomes" id="UP000017836"/>
    </source>
</evidence>
<dbReference type="HOGENOM" id="CLU_024600_1_0_1"/>
<accession>W1NSG1</accession>
<dbReference type="InterPro" id="IPR011705">
    <property type="entry name" value="BACK"/>
</dbReference>
<gene>
    <name evidence="6" type="ORF">AMTR_s00116p00105540</name>
</gene>
<keyword evidence="3" id="KW-0833">Ubl conjugation pathway</keyword>
<evidence type="ECO:0000259" key="5">
    <source>
        <dbReference type="Pfam" id="PF07707"/>
    </source>
</evidence>
<reference evidence="7" key="1">
    <citation type="journal article" date="2013" name="Science">
        <title>The Amborella genome and the evolution of flowering plants.</title>
        <authorList>
            <consortium name="Amborella Genome Project"/>
        </authorList>
    </citation>
    <scope>NUCLEOTIDE SEQUENCE [LARGE SCALE GENOMIC DNA]</scope>
</reference>
<dbReference type="OMA" id="CTISFFE"/>
<dbReference type="Pfam" id="PF07707">
    <property type="entry name" value="BACK"/>
    <property type="match status" value="1"/>
</dbReference>
<sequence length="284" mass="33312">MEASWSHYWIIVSSSAVDGYWILLVTWYNDEELISLPLLAIEQLLLSKKLLLQSEDEVFNFALKWARAKYPKLQERCDILCSKHIPLIRFPYMTTHMLKEILKCEDLEYGLISKVVLDAFLFKAEAPKKQQALMAERTYKFHHVKVLDWETPHNECIVLFDLRREECASLFPKGSIYSDWFHLRAHKFYLSAECKDQGNSSEFFGLHLGFEGIESVKVKFKFAGQLASRYLSYPDLSFTHTFTKKELYGWSNVFSISWSEFMKDNGPYFIDGVVHLRFEVAIIQ</sequence>
<dbReference type="FunFam" id="1.25.40.420:FF:000008">
    <property type="entry name" value="BTB/POZ domain-containing protein POB1"/>
    <property type="match status" value="1"/>
</dbReference>
<dbReference type="InterPro" id="IPR002083">
    <property type="entry name" value="MATH/TRAF_dom"/>
</dbReference>
<dbReference type="GO" id="GO:0005634">
    <property type="term" value="C:nucleus"/>
    <property type="evidence" value="ECO:0000318"/>
    <property type="project" value="GO_Central"/>
</dbReference>
<evidence type="ECO:0000256" key="3">
    <source>
        <dbReference type="ARBA" id="ARBA00022786"/>
    </source>
</evidence>
<evidence type="ECO:0000259" key="4">
    <source>
        <dbReference type="Pfam" id="PF00917"/>
    </source>
</evidence>
<dbReference type="SUPFAM" id="SSF49599">
    <property type="entry name" value="TRAF domain-like"/>
    <property type="match status" value="1"/>
</dbReference>
<proteinExistence type="predicted"/>
<dbReference type="InterPro" id="IPR045890">
    <property type="entry name" value="POB1-like"/>
</dbReference>
<protein>
    <recommendedName>
        <fullName evidence="8">BACK domain-containing protein</fullName>
    </recommendedName>
</protein>
<feature type="domain" description="BACK" evidence="5">
    <location>
        <begin position="28"/>
        <end position="102"/>
    </location>
</feature>
<dbReference type="Pfam" id="PF00917">
    <property type="entry name" value="MATH"/>
    <property type="match status" value="1"/>
</dbReference>
<dbReference type="Gene3D" id="1.25.40.420">
    <property type="match status" value="1"/>
</dbReference>
<keyword evidence="7" id="KW-1185">Reference proteome</keyword>
<evidence type="ECO:0000256" key="2">
    <source>
        <dbReference type="ARBA" id="ARBA00004906"/>
    </source>
</evidence>
<dbReference type="AlphaFoldDB" id="W1NSG1"/>
<dbReference type="Proteomes" id="UP000017836">
    <property type="component" value="Unassembled WGS sequence"/>
</dbReference>
<dbReference type="eggNOG" id="ENOG502QT6M">
    <property type="taxonomic scope" value="Eukaryota"/>
</dbReference>
<dbReference type="PANTHER" id="PTHR46336:SF3">
    <property type="entry name" value="BTB_POZ DOMAIN-CONTAINING PROTEIN POB1"/>
    <property type="match status" value="1"/>
</dbReference>
<dbReference type="EMBL" id="KI395851">
    <property type="protein sequence ID" value="ERM97784.1"/>
    <property type="molecule type" value="Genomic_DNA"/>
</dbReference>
<evidence type="ECO:0000313" key="6">
    <source>
        <dbReference type="EMBL" id="ERM97784.1"/>
    </source>
</evidence>
<dbReference type="PANTHER" id="PTHR46336">
    <property type="entry name" value="OS02G0260700 PROTEIN"/>
    <property type="match status" value="1"/>
</dbReference>
<evidence type="ECO:0008006" key="8">
    <source>
        <dbReference type="Google" id="ProtNLM"/>
    </source>
</evidence>
<dbReference type="GO" id="GO:0010114">
    <property type="term" value="P:response to red light"/>
    <property type="evidence" value="ECO:0000318"/>
    <property type="project" value="GO_Central"/>
</dbReference>
<organism evidence="6 7">
    <name type="scientific">Amborella trichopoda</name>
    <dbReference type="NCBI Taxonomy" id="13333"/>
    <lineage>
        <taxon>Eukaryota</taxon>
        <taxon>Viridiplantae</taxon>
        <taxon>Streptophyta</taxon>
        <taxon>Embryophyta</taxon>
        <taxon>Tracheophyta</taxon>
        <taxon>Spermatophyta</taxon>
        <taxon>Magnoliopsida</taxon>
        <taxon>Amborellales</taxon>
        <taxon>Amborellaceae</taxon>
        <taxon>Amborella</taxon>
    </lineage>
</organism>